<dbReference type="PROSITE" id="PS51257">
    <property type="entry name" value="PROKAR_LIPOPROTEIN"/>
    <property type="match status" value="1"/>
</dbReference>
<protein>
    <recommendedName>
        <fullName evidence="4">Lipoprotein</fullName>
    </recommendedName>
</protein>
<name>A0ABT4AI08_9BACT</name>
<organism evidence="2 3">
    <name type="scientific">Archangium lansingense</name>
    <dbReference type="NCBI Taxonomy" id="2995310"/>
    <lineage>
        <taxon>Bacteria</taxon>
        <taxon>Pseudomonadati</taxon>
        <taxon>Myxococcota</taxon>
        <taxon>Myxococcia</taxon>
        <taxon>Myxococcales</taxon>
        <taxon>Cystobacterineae</taxon>
        <taxon>Archangiaceae</taxon>
        <taxon>Archangium</taxon>
    </lineage>
</organism>
<keyword evidence="3" id="KW-1185">Reference proteome</keyword>
<feature type="region of interest" description="Disordered" evidence="1">
    <location>
        <begin position="213"/>
        <end position="277"/>
    </location>
</feature>
<evidence type="ECO:0000313" key="2">
    <source>
        <dbReference type="EMBL" id="MCY1081236.1"/>
    </source>
</evidence>
<accession>A0ABT4AI08</accession>
<comment type="caution">
    <text evidence="2">The sequence shown here is derived from an EMBL/GenBank/DDBJ whole genome shotgun (WGS) entry which is preliminary data.</text>
</comment>
<evidence type="ECO:0000256" key="1">
    <source>
        <dbReference type="SAM" id="MobiDB-lite"/>
    </source>
</evidence>
<reference evidence="2 3" key="1">
    <citation type="submission" date="2022-11" db="EMBL/GenBank/DDBJ databases">
        <title>Minimal conservation of predation-associated metabolite biosynthetic gene clusters underscores biosynthetic potential of Myxococcota including descriptions for ten novel species: Archangium lansinium sp. nov., Myxococcus landrumus sp. nov., Nannocystis bai.</title>
        <authorList>
            <person name="Ahearne A."/>
            <person name="Stevens C."/>
            <person name="Phillips K."/>
        </authorList>
    </citation>
    <scope>NUCLEOTIDE SEQUENCE [LARGE SCALE GENOMIC DNA]</scope>
    <source>
        <strain evidence="2 3">MIWBW</strain>
    </source>
</reference>
<dbReference type="Proteomes" id="UP001207654">
    <property type="component" value="Unassembled WGS sequence"/>
</dbReference>
<gene>
    <name evidence="2" type="ORF">OV287_42970</name>
</gene>
<feature type="compositionally biased region" description="Low complexity" evidence="1">
    <location>
        <begin position="259"/>
        <end position="277"/>
    </location>
</feature>
<dbReference type="EMBL" id="JAPNKA010000001">
    <property type="protein sequence ID" value="MCY1081236.1"/>
    <property type="molecule type" value="Genomic_DNA"/>
</dbReference>
<proteinExistence type="predicted"/>
<sequence length="277" mass="30107">MNFVSRKLWIVGGMSLALGACGAGKVVPVQRYSLGVSRADYRDYTGAKSNICDAEPRWLTDELSAMNGLMTRFLSETEQVKNPQSVDYARSVELLKEAAGSLEKVLKVHQTNLQAMQKCGFARSGAFPDIAKRGTELLEQSRARLAGGGQLLALEEVQRKWKEEAPQREQTARQTWCAKTPEVGSTDLYYARKFADGRTEWLFCDGHVVQSAATGGEPTLVSPEGLSAKDRRKVKPPRYLEAAQSYPAEEIDKQPKSVADAAAPAPAPAQSTAAGGN</sequence>
<dbReference type="RefSeq" id="WP_267539841.1">
    <property type="nucleotide sequence ID" value="NZ_JAPNKA010000001.1"/>
</dbReference>
<evidence type="ECO:0008006" key="4">
    <source>
        <dbReference type="Google" id="ProtNLM"/>
    </source>
</evidence>
<evidence type="ECO:0000313" key="3">
    <source>
        <dbReference type="Proteomes" id="UP001207654"/>
    </source>
</evidence>